<evidence type="ECO:0000256" key="1">
    <source>
        <dbReference type="ARBA" id="ARBA00007430"/>
    </source>
</evidence>
<dbReference type="Pfam" id="PF13727">
    <property type="entry name" value="CoA_binding_3"/>
    <property type="match status" value="1"/>
</dbReference>
<evidence type="ECO:0000256" key="2">
    <source>
        <dbReference type="SAM" id="Phobius"/>
    </source>
</evidence>
<dbReference type="PANTHER" id="PTHR43318">
    <property type="entry name" value="UDP-N-ACETYLGLUCOSAMINE 4,6-DEHYDRATASE"/>
    <property type="match status" value="1"/>
</dbReference>
<dbReference type="InterPro" id="IPR051203">
    <property type="entry name" value="Polysaccharide_Synthase-Rel"/>
</dbReference>
<comment type="similarity">
    <text evidence="1">Belongs to the polysaccharide synthase family.</text>
</comment>
<dbReference type="Pfam" id="PF02719">
    <property type="entry name" value="Polysacc_synt_2"/>
    <property type="match status" value="1"/>
</dbReference>
<dbReference type="EMBL" id="JAUMIT010000001">
    <property type="protein sequence ID" value="MDO3693617.1"/>
    <property type="molecule type" value="Genomic_DNA"/>
</dbReference>
<feature type="domain" description="Polysaccharide biosynthesis protein CapD-like" evidence="3">
    <location>
        <begin position="294"/>
        <end position="576"/>
    </location>
</feature>
<gene>
    <name evidence="4" type="ORF">QVZ41_01985</name>
</gene>
<dbReference type="InterPro" id="IPR003869">
    <property type="entry name" value="Polysac_CapD-like"/>
</dbReference>
<name>A0ABT8VNT0_9FLAO</name>
<evidence type="ECO:0000313" key="5">
    <source>
        <dbReference type="Proteomes" id="UP001168642"/>
    </source>
</evidence>
<evidence type="ECO:0000259" key="3">
    <source>
        <dbReference type="Pfam" id="PF02719"/>
    </source>
</evidence>
<dbReference type="RefSeq" id="WP_302882868.1">
    <property type="nucleotide sequence ID" value="NZ_JAUMIT010000001.1"/>
</dbReference>
<keyword evidence="2" id="KW-1133">Transmembrane helix</keyword>
<reference evidence="4" key="1">
    <citation type="submission" date="2023-07" db="EMBL/GenBank/DDBJ databases">
        <title>Wenyingzhuangia sp. chi5 genome sequencing and assembly.</title>
        <authorList>
            <person name="Park S."/>
        </authorList>
    </citation>
    <scope>NUCLEOTIDE SEQUENCE</scope>
    <source>
        <strain evidence="4">Chi5</strain>
    </source>
</reference>
<dbReference type="SUPFAM" id="SSF51735">
    <property type="entry name" value="NAD(P)-binding Rossmann-fold domains"/>
    <property type="match status" value="2"/>
</dbReference>
<dbReference type="Gene3D" id="3.40.50.720">
    <property type="entry name" value="NAD(P)-binding Rossmann-like Domain"/>
    <property type="match status" value="2"/>
</dbReference>
<proteinExistence type="inferred from homology"/>
<dbReference type="InterPro" id="IPR036291">
    <property type="entry name" value="NAD(P)-bd_dom_sf"/>
</dbReference>
<feature type="transmembrane region" description="Helical" evidence="2">
    <location>
        <begin position="49"/>
        <end position="70"/>
    </location>
</feature>
<protein>
    <submittedName>
        <fullName evidence="4">Nucleoside-diphosphate sugar epimerase/dehydratase</fullName>
    </submittedName>
</protein>
<keyword evidence="5" id="KW-1185">Reference proteome</keyword>
<dbReference type="PANTHER" id="PTHR43318:SF1">
    <property type="entry name" value="POLYSACCHARIDE BIOSYNTHESIS PROTEIN EPSC-RELATED"/>
    <property type="match status" value="1"/>
</dbReference>
<feature type="transmembrane region" description="Helical" evidence="2">
    <location>
        <begin position="108"/>
        <end position="131"/>
    </location>
</feature>
<accession>A0ABT8VNT0</accession>
<keyword evidence="2" id="KW-0472">Membrane</keyword>
<organism evidence="4 5">
    <name type="scientific">Wenyingzhuangia gilva</name>
    <dbReference type="NCBI Taxonomy" id="3057677"/>
    <lineage>
        <taxon>Bacteria</taxon>
        <taxon>Pseudomonadati</taxon>
        <taxon>Bacteroidota</taxon>
        <taxon>Flavobacteriia</taxon>
        <taxon>Flavobacteriales</taxon>
        <taxon>Flavobacteriaceae</taxon>
        <taxon>Wenyingzhuangia</taxon>
    </lineage>
</organism>
<sequence>MKKYIIEKISNNIPRYLVLLIDLLIVTINFILTYFILENFSREIDYIKLLIQLPYILVVALISFLIVGSYKGVIRYTGLRDTISLYTSITLMSVLFALVNYANERLNISAHYILPFSYIIVLFLLNVMSLVTSRFLFKFVYKTLIKNPMDTINIMIFGAGELGTIVYSALEKENAQRNKVRCFIDDDPRKQGKKIDRINIYGLEKIDEYFVNSRRIKEVIIATDKISQKRLLEVSDKFLTLGVKVKMVPPVVNWVEADLSINQIKEIRIEDLLNRSPINIKNTLIEAEVSHKVILVTGAAGSIGTGIVEQLANYNCKKLILIDQAESCLYDLQQSLKRIKKANIACYVADVRDVKMMEMIFKVHQPDLVFHAAAYKHVPLMEANPYEAVKVNVVGTKIIADLSCKFNIEKFVMISSDKAVNPTSVMGATKRVAELYIGTKNKRTNGTKFITTRFGNVLGSNGSVIPLFKKQIAEGGPITLTHPEITRYFMTIPEACQLVIEAGAMGMGGEIFIFDMGKSVKIIDLAKRMIKLSGLQYPDDIDIKITGLRPGEKLYEELLNDGENALPTHHQKIMINKSEILEVEEKTNLINQLIEINHPENNIQIVEKMKEIVPEFISNNSIFENLDNK</sequence>
<dbReference type="CDD" id="cd05237">
    <property type="entry name" value="UDP_invert_4-6DH_SDR_e"/>
    <property type="match status" value="1"/>
</dbReference>
<keyword evidence="2" id="KW-0812">Transmembrane</keyword>
<feature type="transmembrane region" description="Helical" evidence="2">
    <location>
        <begin position="82"/>
        <end position="102"/>
    </location>
</feature>
<comment type="caution">
    <text evidence="4">The sequence shown here is derived from an EMBL/GenBank/DDBJ whole genome shotgun (WGS) entry which is preliminary data.</text>
</comment>
<feature type="transmembrane region" description="Helical" evidence="2">
    <location>
        <begin position="16"/>
        <end position="37"/>
    </location>
</feature>
<dbReference type="Proteomes" id="UP001168642">
    <property type="component" value="Unassembled WGS sequence"/>
</dbReference>
<evidence type="ECO:0000313" key="4">
    <source>
        <dbReference type="EMBL" id="MDO3693617.1"/>
    </source>
</evidence>